<dbReference type="InterPro" id="IPR055259">
    <property type="entry name" value="YkvP/CgeB_Glyco_trans-like"/>
</dbReference>
<comment type="caution">
    <text evidence="2">The sequence shown here is derived from an EMBL/GenBank/DDBJ whole genome shotgun (WGS) entry which is preliminary data.</text>
</comment>
<proteinExistence type="predicted"/>
<protein>
    <submittedName>
        <fullName evidence="2">Glycosyltransferase</fullName>
    </submittedName>
</protein>
<feature type="domain" description="Spore protein YkvP/CgeB glycosyl transferase-like" evidence="1">
    <location>
        <begin position="182"/>
        <end position="315"/>
    </location>
</feature>
<dbReference type="AlphaFoldDB" id="A0A944D9J4"/>
<reference evidence="3" key="1">
    <citation type="journal article" date="2022" name="ISME J.">
        <title>Genetic and phylogenetic analysis of dissimilatory iodate-reducing bacteria identifies potential niches across the world's oceans.</title>
        <authorList>
            <person name="Reyes-Umana V."/>
            <person name="Henning Z."/>
            <person name="Lee K."/>
            <person name="Barnum T.P."/>
            <person name="Coates J.D."/>
        </authorList>
    </citation>
    <scope>NUCLEOTIDE SEQUENCE [LARGE SCALE GENOMIC DNA]</scope>
    <source>
        <strain evidence="3">IR12</strain>
    </source>
</reference>
<sequence>MFYLGTDEFQDRSGFLQALSRYADVRVFTREDGAYGQNDPRPPEIRIPAITARLLALLESHAAEGWTPDVLMGQTWASVIDPDVLSVVRQRWGALIINISMDDRHQFVGPKLKNGQYGGVLPLVPHLDLALTAAPECVRWYESQGCPALYFPEASDPEIFRPMPTQPKVHDVSFVGARYGIREKLVTALRGAGIDVHAYGSGWEGGRLPVDAVPALFAQSRIILGVGTIGHCDDFYALKLRDFDAPMSGSCYLTHDNTDLHGLFDVGREIVTYRNIDDCLEKAKYLLAHEDERESIARAGHARAVGEHTWDLRFAGLFGLLKGLG</sequence>
<dbReference type="EMBL" id="JAEKFT010000015">
    <property type="protein sequence ID" value="MBT0962315.1"/>
    <property type="molecule type" value="Genomic_DNA"/>
</dbReference>
<organism evidence="2 3">
    <name type="scientific">Denitromonas iodatirespirans</name>
    <dbReference type="NCBI Taxonomy" id="2795389"/>
    <lineage>
        <taxon>Bacteria</taxon>
        <taxon>Pseudomonadati</taxon>
        <taxon>Pseudomonadota</taxon>
        <taxon>Betaproteobacteria</taxon>
        <taxon>Rhodocyclales</taxon>
        <taxon>Zoogloeaceae</taxon>
        <taxon>Denitromonas</taxon>
    </lineage>
</organism>
<evidence type="ECO:0000313" key="2">
    <source>
        <dbReference type="EMBL" id="MBT0962315.1"/>
    </source>
</evidence>
<name>A0A944D9J4_DENI1</name>
<dbReference type="Pfam" id="PF13524">
    <property type="entry name" value="Glyco_trans_1_2"/>
    <property type="match status" value="1"/>
</dbReference>
<evidence type="ECO:0000259" key="1">
    <source>
        <dbReference type="Pfam" id="PF13524"/>
    </source>
</evidence>
<accession>A0A944D9J4</accession>
<evidence type="ECO:0000313" key="3">
    <source>
        <dbReference type="Proteomes" id="UP000694660"/>
    </source>
</evidence>
<dbReference type="Proteomes" id="UP000694660">
    <property type="component" value="Unassembled WGS sequence"/>
</dbReference>
<keyword evidence="3" id="KW-1185">Reference proteome</keyword>
<gene>
    <name evidence="2" type="ORF">I8J34_14135</name>
</gene>